<dbReference type="EMBL" id="VSRR010000508">
    <property type="protein sequence ID" value="MPC16461.1"/>
    <property type="molecule type" value="Genomic_DNA"/>
</dbReference>
<sequence length="217" mass="23931">MRAEQSWNVHASKGCYRLSLACECVRLSRVRLLHTRNTSKIDKAAEEELCSHVPLTDFRCLWATPSDPFTPRMKPQHLLKDTHKGTTIRESAQLAARRRRCRHSLETDTRQVPPRPTSSSRVHREEKIGLSGRNGCETDGAGASWTGAERGGAHVTGVVVHVGCHALDAPTGKLTSAPLAPVPQPFPHPHLILPHHPDFPQTFIPLSAAARGHGKER</sequence>
<evidence type="ECO:0000313" key="3">
    <source>
        <dbReference type="Proteomes" id="UP000324222"/>
    </source>
</evidence>
<organism evidence="2 3">
    <name type="scientific">Portunus trituberculatus</name>
    <name type="common">Swimming crab</name>
    <name type="synonym">Neptunus trituberculatus</name>
    <dbReference type="NCBI Taxonomy" id="210409"/>
    <lineage>
        <taxon>Eukaryota</taxon>
        <taxon>Metazoa</taxon>
        <taxon>Ecdysozoa</taxon>
        <taxon>Arthropoda</taxon>
        <taxon>Crustacea</taxon>
        <taxon>Multicrustacea</taxon>
        <taxon>Malacostraca</taxon>
        <taxon>Eumalacostraca</taxon>
        <taxon>Eucarida</taxon>
        <taxon>Decapoda</taxon>
        <taxon>Pleocyemata</taxon>
        <taxon>Brachyura</taxon>
        <taxon>Eubrachyura</taxon>
        <taxon>Portunoidea</taxon>
        <taxon>Portunidae</taxon>
        <taxon>Portuninae</taxon>
        <taxon>Portunus</taxon>
    </lineage>
</organism>
<reference evidence="2 3" key="1">
    <citation type="submission" date="2019-05" db="EMBL/GenBank/DDBJ databases">
        <title>Another draft genome of Portunus trituberculatus and its Hox gene families provides insights of decapod evolution.</title>
        <authorList>
            <person name="Jeong J.-H."/>
            <person name="Song I."/>
            <person name="Kim S."/>
            <person name="Choi T."/>
            <person name="Kim D."/>
            <person name="Ryu S."/>
            <person name="Kim W."/>
        </authorList>
    </citation>
    <scope>NUCLEOTIDE SEQUENCE [LARGE SCALE GENOMIC DNA]</scope>
    <source>
        <tissue evidence="2">Muscle</tissue>
    </source>
</reference>
<evidence type="ECO:0000313" key="2">
    <source>
        <dbReference type="EMBL" id="MPC16461.1"/>
    </source>
</evidence>
<gene>
    <name evidence="2" type="ORF">E2C01_009285</name>
</gene>
<proteinExistence type="predicted"/>
<evidence type="ECO:0000256" key="1">
    <source>
        <dbReference type="SAM" id="MobiDB-lite"/>
    </source>
</evidence>
<protein>
    <submittedName>
        <fullName evidence="2">Uncharacterized protein</fullName>
    </submittedName>
</protein>
<feature type="region of interest" description="Disordered" evidence="1">
    <location>
        <begin position="100"/>
        <end position="126"/>
    </location>
</feature>
<comment type="caution">
    <text evidence="2">The sequence shown here is derived from an EMBL/GenBank/DDBJ whole genome shotgun (WGS) entry which is preliminary data.</text>
</comment>
<keyword evidence="3" id="KW-1185">Reference proteome</keyword>
<dbReference type="AlphaFoldDB" id="A0A5B7D4S5"/>
<name>A0A5B7D4S5_PORTR</name>
<accession>A0A5B7D4S5</accession>
<dbReference type="Proteomes" id="UP000324222">
    <property type="component" value="Unassembled WGS sequence"/>
</dbReference>